<keyword evidence="3" id="KW-1185">Reference proteome</keyword>
<sequence>MPDLPKYENNKRTVYMMIQRTVKHPYMTLFDGADPAVSTEMRSQSLTPLQALYFMNSKFPKQCSDALAKSLDDEHKKPEARLDAAFEIIYNRAPAAEERKHSEEFLSTMSSKLIATGSTPEAAQQKAFAHLLQAMFSSNEFMFVP</sequence>
<dbReference type="PANTHER" id="PTHR35889:SF3">
    <property type="entry name" value="F-BOX DOMAIN-CONTAINING PROTEIN"/>
    <property type="match status" value="1"/>
</dbReference>
<dbReference type="RefSeq" id="WP_390235267.1">
    <property type="nucleotide sequence ID" value="NZ_JBHSWI010000001.1"/>
</dbReference>
<proteinExistence type="predicted"/>
<dbReference type="InterPro" id="IPR022655">
    <property type="entry name" value="DUF1553"/>
</dbReference>
<evidence type="ECO:0000313" key="3">
    <source>
        <dbReference type="Proteomes" id="UP001596391"/>
    </source>
</evidence>
<organism evidence="2 3">
    <name type="scientific">Granulicella cerasi</name>
    <dbReference type="NCBI Taxonomy" id="741063"/>
    <lineage>
        <taxon>Bacteria</taxon>
        <taxon>Pseudomonadati</taxon>
        <taxon>Acidobacteriota</taxon>
        <taxon>Terriglobia</taxon>
        <taxon>Terriglobales</taxon>
        <taxon>Acidobacteriaceae</taxon>
        <taxon>Granulicella</taxon>
    </lineage>
</organism>
<comment type="caution">
    <text evidence="2">The sequence shown here is derived from an EMBL/GenBank/DDBJ whole genome shotgun (WGS) entry which is preliminary data.</text>
</comment>
<dbReference type="PANTHER" id="PTHR35889">
    <property type="entry name" value="CYCLOINULO-OLIGOSACCHARIDE FRUCTANOTRANSFERASE-RELATED"/>
    <property type="match status" value="1"/>
</dbReference>
<dbReference type="Proteomes" id="UP001596391">
    <property type="component" value="Unassembled WGS sequence"/>
</dbReference>
<dbReference type="Pfam" id="PF07587">
    <property type="entry name" value="PSD1"/>
    <property type="match status" value="1"/>
</dbReference>
<reference evidence="3" key="1">
    <citation type="journal article" date="2019" name="Int. J. Syst. Evol. Microbiol.">
        <title>The Global Catalogue of Microorganisms (GCM) 10K type strain sequencing project: providing services to taxonomists for standard genome sequencing and annotation.</title>
        <authorList>
            <consortium name="The Broad Institute Genomics Platform"/>
            <consortium name="The Broad Institute Genome Sequencing Center for Infectious Disease"/>
            <person name="Wu L."/>
            <person name="Ma J."/>
        </authorList>
    </citation>
    <scope>NUCLEOTIDE SEQUENCE [LARGE SCALE GENOMIC DNA]</scope>
    <source>
        <strain evidence="3">CGMCC 1.16026</strain>
    </source>
</reference>
<feature type="domain" description="DUF1553" evidence="1">
    <location>
        <begin position="8"/>
        <end position="106"/>
    </location>
</feature>
<evidence type="ECO:0000259" key="1">
    <source>
        <dbReference type="Pfam" id="PF07587"/>
    </source>
</evidence>
<name>A0ABW1ZDK9_9BACT</name>
<protein>
    <submittedName>
        <fullName evidence="2">DUF1553 domain-containing protein</fullName>
    </submittedName>
</protein>
<dbReference type="EMBL" id="JBHSWI010000001">
    <property type="protein sequence ID" value="MFC6646268.1"/>
    <property type="molecule type" value="Genomic_DNA"/>
</dbReference>
<accession>A0ABW1ZDK9</accession>
<evidence type="ECO:0000313" key="2">
    <source>
        <dbReference type="EMBL" id="MFC6646268.1"/>
    </source>
</evidence>
<gene>
    <name evidence="2" type="ORF">ACFQBQ_11870</name>
</gene>